<evidence type="ECO:0000256" key="2">
    <source>
        <dbReference type="ARBA" id="ARBA00022448"/>
    </source>
</evidence>
<dbReference type="PANTHER" id="PTHR11101">
    <property type="entry name" value="PHOSPHATE TRANSPORTER"/>
    <property type="match status" value="1"/>
</dbReference>
<reference evidence="8" key="1">
    <citation type="journal article" date="2019" name="Int. J. Syst. Evol. Microbiol.">
        <title>The Global Catalogue of Microorganisms (GCM) 10K type strain sequencing project: providing services to taxonomists for standard genome sequencing and annotation.</title>
        <authorList>
            <consortium name="The Broad Institute Genomics Platform"/>
            <consortium name="The Broad Institute Genome Sequencing Center for Infectious Disease"/>
            <person name="Wu L."/>
            <person name="Ma J."/>
        </authorList>
    </citation>
    <scope>NUCLEOTIDE SEQUENCE [LARGE SCALE GENOMIC DNA]</scope>
    <source>
        <strain evidence="8">CECT 8289</strain>
    </source>
</reference>
<gene>
    <name evidence="7" type="ORF">ACFOWM_10215</name>
</gene>
<comment type="similarity">
    <text evidence="6">Belongs to the inorganic phosphate transporter (PiT) (TC 2.A.20) family.</text>
</comment>
<keyword evidence="3 6" id="KW-0812">Transmembrane</keyword>
<dbReference type="RefSeq" id="WP_379709567.1">
    <property type="nucleotide sequence ID" value="NZ_JBHSCZ010000002.1"/>
</dbReference>
<feature type="transmembrane region" description="Helical" evidence="6">
    <location>
        <begin position="349"/>
        <end position="375"/>
    </location>
</feature>
<keyword evidence="6" id="KW-0592">Phosphate transport</keyword>
<sequence length="382" mass="40871">MSTILIVIIILAIAFDYINGFHDAANSIATIVSTKVLTPFQAVIWAAFFNFVAFFIFSDHAVANTVAKTVHEDVVSGHNGMIIILSGLVAAICWNLLTWWYGIPSSSSHTLIGGFAGAAIAAAGFGSIDTTMIMKTVLFIVLAPFIGMFISMFITIVTMQKNFWLKVAIITVLVGACVLFIPFKKEFERWALLGLGIVFILTYFYNYVKGESAIRTQNMYKKLQLVSSAVFSIGHGGSDAQKVMGIITVALVAGGKIENLSQMPDWVPLACYAAIGIGTMSGGWKIIKTMGTKITKVTPLEGVCAETAGAITLFTAANLGAPVSTTHTITGAIIGVGATKRLSAVRWGVTINLVWAWILTIPVSGLLAAVVYYILRAVIPQS</sequence>
<feature type="transmembrane region" description="Helical" evidence="6">
    <location>
        <begin position="137"/>
        <end position="157"/>
    </location>
</feature>
<evidence type="ECO:0000256" key="4">
    <source>
        <dbReference type="ARBA" id="ARBA00022989"/>
    </source>
</evidence>
<feature type="transmembrane region" description="Helical" evidence="6">
    <location>
        <begin position="107"/>
        <end position="125"/>
    </location>
</feature>
<evidence type="ECO:0000256" key="6">
    <source>
        <dbReference type="RuleBase" id="RU363058"/>
    </source>
</evidence>
<feature type="transmembrane region" description="Helical" evidence="6">
    <location>
        <begin position="36"/>
        <end position="58"/>
    </location>
</feature>
<evidence type="ECO:0000313" key="8">
    <source>
        <dbReference type="Proteomes" id="UP001595907"/>
    </source>
</evidence>
<feature type="transmembrane region" description="Helical" evidence="6">
    <location>
        <begin position="79"/>
        <end position="101"/>
    </location>
</feature>
<keyword evidence="2 6" id="KW-0813">Transport</keyword>
<keyword evidence="8" id="KW-1185">Reference proteome</keyword>
<dbReference type="PANTHER" id="PTHR11101:SF80">
    <property type="entry name" value="PHOSPHATE TRANSPORTER"/>
    <property type="match status" value="1"/>
</dbReference>
<keyword evidence="5 6" id="KW-0472">Membrane</keyword>
<proteinExistence type="inferred from homology"/>
<keyword evidence="4 6" id="KW-1133">Transmembrane helix</keyword>
<feature type="transmembrane region" description="Helical" evidence="6">
    <location>
        <begin position="266"/>
        <end position="287"/>
    </location>
</feature>
<dbReference type="Proteomes" id="UP001595907">
    <property type="component" value="Unassembled WGS sequence"/>
</dbReference>
<evidence type="ECO:0000256" key="1">
    <source>
        <dbReference type="ARBA" id="ARBA00004141"/>
    </source>
</evidence>
<protein>
    <recommendedName>
        <fullName evidence="6">Phosphate transporter</fullName>
    </recommendedName>
</protein>
<organism evidence="7 8">
    <name type="scientific">Ferruginibacter yonginensis</name>
    <dbReference type="NCBI Taxonomy" id="1310416"/>
    <lineage>
        <taxon>Bacteria</taxon>
        <taxon>Pseudomonadati</taxon>
        <taxon>Bacteroidota</taxon>
        <taxon>Chitinophagia</taxon>
        <taxon>Chitinophagales</taxon>
        <taxon>Chitinophagaceae</taxon>
        <taxon>Ferruginibacter</taxon>
    </lineage>
</organism>
<feature type="transmembrane region" description="Helical" evidence="6">
    <location>
        <begin position="190"/>
        <end position="208"/>
    </location>
</feature>
<dbReference type="InterPro" id="IPR001204">
    <property type="entry name" value="Phos_transporter"/>
</dbReference>
<evidence type="ECO:0000256" key="3">
    <source>
        <dbReference type="ARBA" id="ARBA00022692"/>
    </source>
</evidence>
<evidence type="ECO:0000313" key="7">
    <source>
        <dbReference type="EMBL" id="MFC4263253.1"/>
    </source>
</evidence>
<dbReference type="Pfam" id="PF01384">
    <property type="entry name" value="PHO4"/>
    <property type="match status" value="1"/>
</dbReference>
<comment type="subcellular location">
    <subcellularLocation>
        <location evidence="1 6">Membrane</location>
        <topology evidence="1 6">Multi-pass membrane protein</topology>
    </subcellularLocation>
</comment>
<dbReference type="EMBL" id="JBHSCZ010000002">
    <property type="protein sequence ID" value="MFC4263253.1"/>
    <property type="molecule type" value="Genomic_DNA"/>
</dbReference>
<name>A0ABV8QTR3_9BACT</name>
<feature type="transmembrane region" description="Helical" evidence="6">
    <location>
        <begin position="163"/>
        <end position="183"/>
    </location>
</feature>
<accession>A0ABV8QTR3</accession>
<comment type="caution">
    <text evidence="7">The sequence shown here is derived from an EMBL/GenBank/DDBJ whole genome shotgun (WGS) entry which is preliminary data.</text>
</comment>
<evidence type="ECO:0000256" key="5">
    <source>
        <dbReference type="ARBA" id="ARBA00023136"/>
    </source>
</evidence>